<keyword evidence="1" id="KW-1133">Transmembrane helix</keyword>
<reference evidence="2 5" key="2">
    <citation type="submission" date="2019-07" db="EMBL/GenBank/DDBJ databases">
        <title>Whole genome shotgun sequence of Halolactibacillus miurensis NBRC 100873.</title>
        <authorList>
            <person name="Hosoyama A."/>
            <person name="Uohara A."/>
            <person name="Ohji S."/>
            <person name="Ichikawa N."/>
        </authorList>
    </citation>
    <scope>NUCLEOTIDE SEQUENCE [LARGE SCALE GENOMIC DNA]</scope>
    <source>
        <strain evidence="2 5">NBRC 100873</strain>
    </source>
</reference>
<keyword evidence="1" id="KW-0812">Transmembrane</keyword>
<dbReference type="Proteomes" id="UP000321773">
    <property type="component" value="Unassembled WGS sequence"/>
</dbReference>
<evidence type="ECO:0000313" key="4">
    <source>
        <dbReference type="Proteomes" id="UP000199139"/>
    </source>
</evidence>
<keyword evidence="5" id="KW-1185">Reference proteome</keyword>
<keyword evidence="1" id="KW-0472">Membrane</keyword>
<evidence type="ECO:0000256" key="1">
    <source>
        <dbReference type="SAM" id="Phobius"/>
    </source>
</evidence>
<feature type="transmembrane region" description="Helical" evidence="1">
    <location>
        <begin position="40"/>
        <end position="57"/>
    </location>
</feature>
<proteinExistence type="predicted"/>
<dbReference type="AlphaFoldDB" id="A0A1I6UR28"/>
<dbReference type="STRING" id="306541.SAMN05421668_13112"/>
<dbReference type="EMBL" id="FPAI01000031">
    <property type="protein sequence ID" value="SFT03794.1"/>
    <property type="molecule type" value="Genomic_DNA"/>
</dbReference>
<gene>
    <name evidence="2" type="ORF">HMI01_24600</name>
    <name evidence="3" type="ORF">SAMN05421668_13112</name>
</gene>
<evidence type="ECO:0000313" key="5">
    <source>
        <dbReference type="Proteomes" id="UP000321773"/>
    </source>
</evidence>
<protein>
    <submittedName>
        <fullName evidence="2">Zn-finger containing protein</fullName>
    </submittedName>
</protein>
<feature type="transmembrane region" description="Helical" evidence="1">
    <location>
        <begin position="12"/>
        <end position="34"/>
    </location>
</feature>
<organism evidence="3 4">
    <name type="scientific">Halolactibacillus miurensis</name>
    <dbReference type="NCBI Taxonomy" id="306541"/>
    <lineage>
        <taxon>Bacteria</taxon>
        <taxon>Bacillati</taxon>
        <taxon>Bacillota</taxon>
        <taxon>Bacilli</taxon>
        <taxon>Bacillales</taxon>
        <taxon>Bacillaceae</taxon>
        <taxon>Halolactibacillus</taxon>
    </lineage>
</organism>
<evidence type="ECO:0000313" key="2">
    <source>
        <dbReference type="EMBL" id="GEM05472.1"/>
    </source>
</evidence>
<dbReference type="Proteomes" id="UP000199139">
    <property type="component" value="Unassembled WGS sequence"/>
</dbReference>
<name>A0A1I6UR28_9BACI</name>
<sequence>MKQRFRQFMQGRYGLDQLYVGMLVLYFILLFFSRWFMPELMTGLMTLVIILAVFRMFSKNIVVRQRENAVYLRVVNGMKHTGKKLLQRIKDIPTKRYRKCPNCAVTLRLPRKRGRHKTTCPKCHTSFEVKIRM</sequence>
<dbReference type="RefSeq" id="WP_246806780.1">
    <property type="nucleotide sequence ID" value="NZ_BJWJ01000035.1"/>
</dbReference>
<reference evidence="3 4" key="1">
    <citation type="submission" date="2016-10" db="EMBL/GenBank/DDBJ databases">
        <authorList>
            <person name="de Groot N.N."/>
        </authorList>
    </citation>
    <scope>NUCLEOTIDE SEQUENCE [LARGE SCALE GENOMIC DNA]</scope>
    <source>
        <strain evidence="3 4">DSM 17074</strain>
    </source>
</reference>
<dbReference type="EMBL" id="BJWJ01000035">
    <property type="protein sequence ID" value="GEM05472.1"/>
    <property type="molecule type" value="Genomic_DNA"/>
</dbReference>
<evidence type="ECO:0000313" key="3">
    <source>
        <dbReference type="EMBL" id="SFT03794.1"/>
    </source>
</evidence>
<accession>A0A1I6UR28</accession>